<dbReference type="Proteomes" id="UP000014760">
    <property type="component" value="Unassembled WGS sequence"/>
</dbReference>
<dbReference type="EMBL" id="KB293265">
    <property type="protein sequence ID" value="ELU16195.1"/>
    <property type="molecule type" value="Genomic_DNA"/>
</dbReference>
<dbReference type="EMBL" id="AMQN01017565">
    <property type="status" value="NOT_ANNOTATED_CDS"/>
    <property type="molecule type" value="Genomic_DNA"/>
</dbReference>
<dbReference type="AlphaFoldDB" id="R7VJU4"/>
<name>R7VJU4_CAPTE</name>
<evidence type="ECO:0000313" key="1">
    <source>
        <dbReference type="EMBL" id="ELU16195.1"/>
    </source>
</evidence>
<reference evidence="3" key="1">
    <citation type="submission" date="2012-12" db="EMBL/GenBank/DDBJ databases">
        <authorList>
            <person name="Hellsten U."/>
            <person name="Grimwood J."/>
            <person name="Chapman J.A."/>
            <person name="Shapiro H."/>
            <person name="Aerts A."/>
            <person name="Otillar R.P."/>
            <person name="Terry A.Y."/>
            <person name="Boore J.L."/>
            <person name="Simakov O."/>
            <person name="Marletaz F."/>
            <person name="Cho S.-J."/>
            <person name="Edsinger-Gonzales E."/>
            <person name="Havlak P."/>
            <person name="Kuo D.-H."/>
            <person name="Larsson T."/>
            <person name="Lv J."/>
            <person name="Arendt D."/>
            <person name="Savage R."/>
            <person name="Osoegawa K."/>
            <person name="de Jong P."/>
            <person name="Lindberg D.R."/>
            <person name="Seaver E.C."/>
            <person name="Weisblat D.A."/>
            <person name="Putnam N.H."/>
            <person name="Grigoriev I.V."/>
            <person name="Rokhsar D.S."/>
        </authorList>
    </citation>
    <scope>NUCLEOTIDE SEQUENCE</scope>
    <source>
        <strain evidence="3">I ESC-2004</strain>
    </source>
</reference>
<keyword evidence="3" id="KW-1185">Reference proteome</keyword>
<proteinExistence type="predicted"/>
<reference evidence="2" key="3">
    <citation type="submission" date="2015-06" db="UniProtKB">
        <authorList>
            <consortium name="EnsemblMetazoa"/>
        </authorList>
    </citation>
    <scope>IDENTIFICATION</scope>
</reference>
<organism evidence="1">
    <name type="scientific">Capitella teleta</name>
    <name type="common">Polychaete worm</name>
    <dbReference type="NCBI Taxonomy" id="283909"/>
    <lineage>
        <taxon>Eukaryota</taxon>
        <taxon>Metazoa</taxon>
        <taxon>Spiralia</taxon>
        <taxon>Lophotrochozoa</taxon>
        <taxon>Annelida</taxon>
        <taxon>Polychaeta</taxon>
        <taxon>Sedentaria</taxon>
        <taxon>Scolecida</taxon>
        <taxon>Capitellidae</taxon>
        <taxon>Capitella</taxon>
    </lineage>
</organism>
<dbReference type="HOGENOM" id="CLU_1410044_0_0_1"/>
<sequence>MAGNLISGKRALEHDFYELFMIFPKLYRKQKHHKREMRMSYVKQTCLVFAVYSSILAISSSASSGDEDEFRPSLASIFQQNLDSDFTAVPPNPSWSSAEPMLYHQLQHSDMKPLRFEQLAYPEGHTQTNPSKRARRGSARDDSTVCRAVCTPCRKLLSLSVAALCWQHCENGGPFFDACVTSISVYKAVQASS</sequence>
<evidence type="ECO:0000313" key="2">
    <source>
        <dbReference type="EnsemblMetazoa" id="CapteP218214"/>
    </source>
</evidence>
<reference evidence="1 3" key="2">
    <citation type="journal article" date="2013" name="Nature">
        <title>Insights into bilaterian evolution from three spiralian genomes.</title>
        <authorList>
            <person name="Simakov O."/>
            <person name="Marletaz F."/>
            <person name="Cho S.J."/>
            <person name="Edsinger-Gonzales E."/>
            <person name="Havlak P."/>
            <person name="Hellsten U."/>
            <person name="Kuo D.H."/>
            <person name="Larsson T."/>
            <person name="Lv J."/>
            <person name="Arendt D."/>
            <person name="Savage R."/>
            <person name="Osoegawa K."/>
            <person name="de Jong P."/>
            <person name="Grimwood J."/>
            <person name="Chapman J.A."/>
            <person name="Shapiro H."/>
            <person name="Aerts A."/>
            <person name="Otillar R.P."/>
            <person name="Terry A.Y."/>
            <person name="Boore J.L."/>
            <person name="Grigoriev I.V."/>
            <person name="Lindberg D.R."/>
            <person name="Seaver E.C."/>
            <person name="Weisblat D.A."/>
            <person name="Putnam N.H."/>
            <person name="Rokhsar D.S."/>
        </authorList>
    </citation>
    <scope>NUCLEOTIDE SEQUENCE</scope>
    <source>
        <strain evidence="1 3">I ESC-2004</strain>
    </source>
</reference>
<protein>
    <submittedName>
        <fullName evidence="1 2">Uncharacterized protein</fullName>
    </submittedName>
</protein>
<accession>R7VJU4</accession>
<evidence type="ECO:0000313" key="3">
    <source>
        <dbReference type="Proteomes" id="UP000014760"/>
    </source>
</evidence>
<gene>
    <name evidence="1" type="ORF">CAPTEDRAFT_218214</name>
</gene>
<dbReference type="EnsemblMetazoa" id="CapteT218214">
    <property type="protein sequence ID" value="CapteP218214"/>
    <property type="gene ID" value="CapteG218214"/>
</dbReference>